<feature type="compositionally biased region" description="Basic residues" evidence="1">
    <location>
        <begin position="9"/>
        <end position="24"/>
    </location>
</feature>
<feature type="region of interest" description="Disordered" evidence="1">
    <location>
        <begin position="86"/>
        <end position="106"/>
    </location>
</feature>
<protein>
    <submittedName>
        <fullName evidence="2">Uncharacterized protein</fullName>
    </submittedName>
</protein>
<proteinExistence type="predicted"/>
<comment type="caution">
    <text evidence="2">The sequence shown here is derived from an EMBL/GenBank/DDBJ whole genome shotgun (WGS) entry which is preliminary data.</text>
</comment>
<dbReference type="AlphaFoldDB" id="A0A4C1X2X7"/>
<reference evidence="2 3" key="1">
    <citation type="journal article" date="2019" name="Commun. Biol.">
        <title>The bagworm genome reveals a unique fibroin gene that provides high tensile strength.</title>
        <authorList>
            <person name="Kono N."/>
            <person name="Nakamura H."/>
            <person name="Ohtoshi R."/>
            <person name="Tomita M."/>
            <person name="Numata K."/>
            <person name="Arakawa K."/>
        </authorList>
    </citation>
    <scope>NUCLEOTIDE SEQUENCE [LARGE SCALE GENOMIC DNA]</scope>
</reference>
<dbReference type="EMBL" id="BGZK01000727">
    <property type="protein sequence ID" value="GBP58088.1"/>
    <property type="molecule type" value="Genomic_DNA"/>
</dbReference>
<organism evidence="2 3">
    <name type="scientific">Eumeta variegata</name>
    <name type="common">Bagworm moth</name>
    <name type="synonym">Eumeta japonica</name>
    <dbReference type="NCBI Taxonomy" id="151549"/>
    <lineage>
        <taxon>Eukaryota</taxon>
        <taxon>Metazoa</taxon>
        <taxon>Ecdysozoa</taxon>
        <taxon>Arthropoda</taxon>
        <taxon>Hexapoda</taxon>
        <taxon>Insecta</taxon>
        <taxon>Pterygota</taxon>
        <taxon>Neoptera</taxon>
        <taxon>Endopterygota</taxon>
        <taxon>Lepidoptera</taxon>
        <taxon>Glossata</taxon>
        <taxon>Ditrysia</taxon>
        <taxon>Tineoidea</taxon>
        <taxon>Psychidae</taxon>
        <taxon>Oiketicinae</taxon>
        <taxon>Eumeta</taxon>
    </lineage>
</organism>
<evidence type="ECO:0000256" key="1">
    <source>
        <dbReference type="SAM" id="MobiDB-lite"/>
    </source>
</evidence>
<gene>
    <name evidence="2" type="ORF">EVAR_40630_1</name>
</gene>
<sequence>MDGAGGARRGARGGRRSARFRRLVIRTPLDTGHGTISKRESRRSVSATGDVPAVGPRAGRRSHPLTGTELSLLKIIDESSRRLYFESERGPSPLPPAVPRETSASSLRAAAVACLDNRLRTQDADGDRDFTQRNDKSL</sequence>
<name>A0A4C1X2X7_EUMVA</name>
<dbReference type="Proteomes" id="UP000299102">
    <property type="component" value="Unassembled WGS sequence"/>
</dbReference>
<feature type="region of interest" description="Disordered" evidence="1">
    <location>
        <begin position="1"/>
        <end position="66"/>
    </location>
</feature>
<evidence type="ECO:0000313" key="2">
    <source>
        <dbReference type="EMBL" id="GBP58088.1"/>
    </source>
</evidence>
<accession>A0A4C1X2X7</accession>
<keyword evidence="3" id="KW-1185">Reference proteome</keyword>
<evidence type="ECO:0000313" key="3">
    <source>
        <dbReference type="Proteomes" id="UP000299102"/>
    </source>
</evidence>